<evidence type="ECO:0000313" key="10">
    <source>
        <dbReference type="Proteomes" id="UP000286482"/>
    </source>
</evidence>
<dbReference type="OrthoDB" id="9810297at2"/>
<comment type="caution">
    <text evidence="9">The sequence shown here is derived from an EMBL/GenBank/DDBJ whole genome shotgun (WGS) entry which is preliminary data.</text>
</comment>
<dbReference type="Pfam" id="PF17125">
    <property type="entry name" value="Methyltr_RsmF_N"/>
    <property type="match status" value="1"/>
</dbReference>
<evidence type="ECO:0000256" key="2">
    <source>
        <dbReference type="ARBA" id="ARBA00022490"/>
    </source>
</evidence>
<dbReference type="CDD" id="cd02440">
    <property type="entry name" value="AdoMet_MTases"/>
    <property type="match status" value="1"/>
</dbReference>
<keyword evidence="2" id="KW-0963">Cytoplasm</keyword>
<evidence type="ECO:0000256" key="6">
    <source>
        <dbReference type="ARBA" id="ARBA00022884"/>
    </source>
</evidence>
<dbReference type="SUPFAM" id="SSF53335">
    <property type="entry name" value="S-adenosyl-L-methionine-dependent methyltransferases"/>
    <property type="match status" value="1"/>
</dbReference>
<dbReference type="EMBL" id="RAQO01000004">
    <property type="protein sequence ID" value="RKF20477.1"/>
    <property type="molecule type" value="Genomic_DNA"/>
</dbReference>
<reference evidence="9 10" key="1">
    <citation type="submission" date="2018-09" db="EMBL/GenBank/DDBJ databases">
        <authorList>
            <person name="Wang Z."/>
        </authorList>
    </citation>
    <scope>NUCLEOTIDE SEQUENCE [LARGE SCALE GENOMIC DNA]</scope>
    <source>
        <strain evidence="9 10">ALS 81</strain>
    </source>
</reference>
<dbReference type="InterPro" id="IPR023267">
    <property type="entry name" value="RCMT"/>
</dbReference>
<keyword evidence="5 7" id="KW-0949">S-adenosyl-L-methionine</keyword>
<protein>
    <submittedName>
        <fullName evidence="9">16S rRNA (Cytosine(1407)-C(5))-methyltransferase RsmF</fullName>
    </submittedName>
</protein>
<keyword evidence="4 7" id="KW-0808">Transferase</keyword>
<proteinExistence type="inferred from homology"/>
<evidence type="ECO:0000256" key="4">
    <source>
        <dbReference type="ARBA" id="ARBA00022679"/>
    </source>
</evidence>
<dbReference type="InterPro" id="IPR029063">
    <property type="entry name" value="SAM-dependent_MTases_sf"/>
</dbReference>
<feature type="binding site" evidence="7">
    <location>
        <begin position="113"/>
        <end position="119"/>
    </location>
    <ligand>
        <name>S-adenosyl-L-methionine</name>
        <dbReference type="ChEBI" id="CHEBI:59789"/>
    </ligand>
</feature>
<dbReference type="Pfam" id="PF01189">
    <property type="entry name" value="Methyltr_RsmB-F"/>
    <property type="match status" value="1"/>
</dbReference>
<dbReference type="Proteomes" id="UP000286482">
    <property type="component" value="Unassembled WGS sequence"/>
</dbReference>
<evidence type="ECO:0000313" key="9">
    <source>
        <dbReference type="EMBL" id="RKF20477.1"/>
    </source>
</evidence>
<dbReference type="InterPro" id="IPR031341">
    <property type="entry name" value="Methyltr_RsmF_N"/>
</dbReference>
<dbReference type="PRINTS" id="PR02008">
    <property type="entry name" value="RCMTFAMILY"/>
</dbReference>
<keyword evidence="3 7" id="KW-0489">Methyltransferase</keyword>
<feature type="binding site" evidence="7">
    <location>
        <position position="137"/>
    </location>
    <ligand>
        <name>S-adenosyl-L-methionine</name>
        <dbReference type="ChEBI" id="CHEBI:59789"/>
    </ligand>
</feature>
<dbReference type="InterPro" id="IPR027391">
    <property type="entry name" value="Nol1_Nop2_Fmu_2"/>
</dbReference>
<keyword evidence="10" id="KW-1185">Reference proteome</keyword>
<comment type="caution">
    <text evidence="7">Lacks conserved residue(s) required for the propagation of feature annotation.</text>
</comment>
<accession>A0A420EIJ4</accession>
<organism evidence="9 10">
    <name type="scientific">Alginatibacterium sediminis</name>
    <dbReference type="NCBI Taxonomy" id="2164068"/>
    <lineage>
        <taxon>Bacteria</taxon>
        <taxon>Pseudomonadati</taxon>
        <taxon>Pseudomonadota</taxon>
        <taxon>Gammaproteobacteria</taxon>
        <taxon>Alteromonadales</taxon>
        <taxon>Alteromonadaceae</taxon>
        <taxon>Alginatibacterium</taxon>
    </lineage>
</organism>
<evidence type="ECO:0000256" key="7">
    <source>
        <dbReference type="PROSITE-ProRule" id="PRU01023"/>
    </source>
</evidence>
<feature type="domain" description="SAM-dependent MTase RsmB/NOP-type" evidence="8">
    <location>
        <begin position="14"/>
        <end position="299"/>
    </location>
</feature>
<dbReference type="GO" id="GO:0003723">
    <property type="term" value="F:RNA binding"/>
    <property type="evidence" value="ECO:0007669"/>
    <property type="project" value="UniProtKB-UniRule"/>
</dbReference>
<sequence length="467" mass="52111">MLNMPLDAQVTQEFIAISELPLRLSVRVNPLKMSIADFQALALSQGWSLQAIPWCETGFWLRLNDQDQGKLGNLLEHILGCFYIQEASSMLPVEALFHQLNSIDINTCILDAAAAPGSKSTQLAARMNNQGLLVANEYSASRLKGLYANVLRCGISNTALSHHNADVFGSWLPDSFDAVLLDAPCSGEGTYRKDRKAFNNWSLESVNSIAQLQESLINSAYQALKPGGVLVYSTCTLNPIENQQVVQSLLNDYPHQLEAIELTELFEGAHQCRSDNGSLLVMPQVFDSEGFYIAALRKSPNAPLQTPKQRKARDSGFKPVSSKQAETIRNYFENQFGYHFNASPNLYNRDNEFWLFAKPMQTLETKLRFSRLGLKLADQHKKVVRATHEVAMALGNDFKHNCIELSRSQCIEYLQGKDLHGVDGLEELSSGDILIRYQGLSVGLAKNLQTRLKNALPRDLVKDAKIY</sequence>
<dbReference type="InterPro" id="IPR048457">
    <property type="entry name" value="YebU_pre-PUA_dom"/>
</dbReference>
<feature type="active site" description="Nucleophile" evidence="7">
    <location>
        <position position="235"/>
    </location>
</feature>
<dbReference type="PANTHER" id="PTHR22807:SF30">
    <property type="entry name" value="28S RRNA (CYTOSINE(4447)-C(5))-METHYLTRANSFERASE-RELATED"/>
    <property type="match status" value="1"/>
</dbReference>
<dbReference type="GO" id="GO:0070475">
    <property type="term" value="P:rRNA base methylation"/>
    <property type="evidence" value="ECO:0007669"/>
    <property type="project" value="TreeGrafter"/>
</dbReference>
<dbReference type="Pfam" id="PF13636">
    <property type="entry name" value="Methyltranf_PUA"/>
    <property type="match status" value="1"/>
</dbReference>
<dbReference type="PROSITE" id="PS01153">
    <property type="entry name" value="NOL1_NOP2_SUN"/>
    <property type="match status" value="1"/>
</dbReference>
<dbReference type="InterPro" id="IPR011023">
    <property type="entry name" value="Nop2p"/>
</dbReference>
<evidence type="ECO:0000256" key="5">
    <source>
        <dbReference type="ARBA" id="ARBA00022691"/>
    </source>
</evidence>
<dbReference type="Pfam" id="PF21150">
    <property type="entry name" value="YebU_pre-PUA_dom"/>
    <property type="match status" value="1"/>
</dbReference>
<dbReference type="InterPro" id="IPR049560">
    <property type="entry name" value="MeTrfase_RsmB-F_NOP2_cat"/>
</dbReference>
<gene>
    <name evidence="9" type="primary">rsmF</name>
    <name evidence="9" type="ORF">DBZ36_06645</name>
</gene>
<evidence type="ECO:0000259" key="8">
    <source>
        <dbReference type="PROSITE" id="PS51686"/>
    </source>
</evidence>
<keyword evidence="6 7" id="KW-0694">RNA-binding</keyword>
<evidence type="ECO:0000256" key="3">
    <source>
        <dbReference type="ARBA" id="ARBA00022603"/>
    </source>
</evidence>
<dbReference type="GO" id="GO:0009383">
    <property type="term" value="F:rRNA (cytosine-C5-)-methyltransferase activity"/>
    <property type="evidence" value="ECO:0007669"/>
    <property type="project" value="TreeGrafter"/>
</dbReference>
<evidence type="ECO:0000256" key="1">
    <source>
        <dbReference type="ARBA" id="ARBA00007494"/>
    </source>
</evidence>
<comment type="similarity">
    <text evidence="1 7">Belongs to the class I-like SAM-binding methyltransferase superfamily. RsmB/NOP family.</text>
</comment>
<dbReference type="Gene3D" id="3.10.450.720">
    <property type="match status" value="1"/>
</dbReference>
<name>A0A420EIJ4_9ALTE</name>
<dbReference type="InterPro" id="IPR018314">
    <property type="entry name" value="RsmB/NOL1/NOP2-like_CS"/>
</dbReference>
<dbReference type="NCBIfam" id="NF008898">
    <property type="entry name" value="PRK11933.1"/>
    <property type="match status" value="1"/>
</dbReference>
<dbReference type="Gene3D" id="3.40.50.150">
    <property type="entry name" value="Vaccinia Virus protein VP39"/>
    <property type="match status" value="1"/>
</dbReference>
<dbReference type="PANTHER" id="PTHR22807">
    <property type="entry name" value="NOP2 YEAST -RELATED NOL1/NOP2/FMU SUN DOMAIN-CONTAINING"/>
    <property type="match status" value="1"/>
</dbReference>
<dbReference type="AlphaFoldDB" id="A0A420EIJ4"/>
<dbReference type="InterPro" id="IPR001678">
    <property type="entry name" value="MeTrfase_RsmB-F_NOP2_dom"/>
</dbReference>
<dbReference type="PROSITE" id="PS51686">
    <property type="entry name" value="SAM_MT_RSMB_NOP"/>
    <property type="match status" value="1"/>
</dbReference>
<dbReference type="NCBIfam" id="TIGR00446">
    <property type="entry name" value="nop2p"/>
    <property type="match status" value="1"/>
</dbReference>
<feature type="binding site" evidence="7">
    <location>
        <position position="182"/>
    </location>
    <ligand>
        <name>S-adenosyl-L-methionine</name>
        <dbReference type="ChEBI" id="CHEBI:59789"/>
    </ligand>
</feature>